<gene>
    <name evidence="2" type="ORF">A1O9_04087</name>
</gene>
<dbReference type="EMBL" id="AMGV01000003">
    <property type="protein sequence ID" value="KEF59243.1"/>
    <property type="molecule type" value="Genomic_DNA"/>
</dbReference>
<dbReference type="AlphaFoldDB" id="A0A072PIW2"/>
<keyword evidence="3" id="KW-1185">Reference proteome</keyword>
<name>A0A072PIW2_9EURO</name>
<dbReference type="GeneID" id="25279020"/>
<sequence>MSLTNPCPGCGIRVSKSNMCTRSVQQCPHCYGWWDWDEVEVLQRPTILGTDFWTSTESPIIPMGSLSEMPELRALLLPQDWYQDMADFDRDLSEAPTDGNPWAPDHPEFDPADYIRFDGQILCVFRWGRDRWDEQSDPPPVVKVKQKEFHHEDHENKKSVTGLDGGVDEQ</sequence>
<evidence type="ECO:0000313" key="3">
    <source>
        <dbReference type="Proteomes" id="UP000027920"/>
    </source>
</evidence>
<dbReference type="Proteomes" id="UP000027920">
    <property type="component" value="Unassembled WGS sequence"/>
</dbReference>
<protein>
    <submittedName>
        <fullName evidence="2">Uncharacterized protein</fullName>
    </submittedName>
</protein>
<dbReference type="RefSeq" id="XP_013261833.1">
    <property type="nucleotide sequence ID" value="XM_013406379.1"/>
</dbReference>
<evidence type="ECO:0000256" key="1">
    <source>
        <dbReference type="SAM" id="MobiDB-lite"/>
    </source>
</evidence>
<comment type="caution">
    <text evidence="2">The sequence shown here is derived from an EMBL/GenBank/DDBJ whole genome shotgun (WGS) entry which is preliminary data.</text>
</comment>
<feature type="compositionally biased region" description="Basic and acidic residues" evidence="1">
    <location>
        <begin position="145"/>
        <end position="158"/>
    </location>
</feature>
<proteinExistence type="predicted"/>
<feature type="region of interest" description="Disordered" evidence="1">
    <location>
        <begin position="131"/>
        <end position="170"/>
    </location>
</feature>
<organism evidence="2 3">
    <name type="scientific">Exophiala aquamarina CBS 119918</name>
    <dbReference type="NCBI Taxonomy" id="1182545"/>
    <lineage>
        <taxon>Eukaryota</taxon>
        <taxon>Fungi</taxon>
        <taxon>Dikarya</taxon>
        <taxon>Ascomycota</taxon>
        <taxon>Pezizomycotina</taxon>
        <taxon>Eurotiomycetes</taxon>
        <taxon>Chaetothyriomycetidae</taxon>
        <taxon>Chaetothyriales</taxon>
        <taxon>Herpotrichiellaceae</taxon>
        <taxon>Exophiala</taxon>
    </lineage>
</organism>
<accession>A0A072PIW2</accession>
<dbReference type="HOGENOM" id="CLU_1570665_0_0_1"/>
<reference evidence="2 3" key="1">
    <citation type="submission" date="2013-03" db="EMBL/GenBank/DDBJ databases">
        <title>The Genome Sequence of Exophiala aquamarina CBS 119918.</title>
        <authorList>
            <consortium name="The Broad Institute Genomics Platform"/>
            <person name="Cuomo C."/>
            <person name="de Hoog S."/>
            <person name="Gorbushina A."/>
            <person name="Walker B."/>
            <person name="Young S.K."/>
            <person name="Zeng Q."/>
            <person name="Gargeya S."/>
            <person name="Fitzgerald M."/>
            <person name="Haas B."/>
            <person name="Abouelleil A."/>
            <person name="Allen A.W."/>
            <person name="Alvarado L."/>
            <person name="Arachchi H.M."/>
            <person name="Berlin A.M."/>
            <person name="Chapman S.B."/>
            <person name="Gainer-Dewar J."/>
            <person name="Goldberg J."/>
            <person name="Griggs A."/>
            <person name="Gujja S."/>
            <person name="Hansen M."/>
            <person name="Howarth C."/>
            <person name="Imamovic A."/>
            <person name="Ireland A."/>
            <person name="Larimer J."/>
            <person name="McCowan C."/>
            <person name="Murphy C."/>
            <person name="Pearson M."/>
            <person name="Poon T.W."/>
            <person name="Priest M."/>
            <person name="Roberts A."/>
            <person name="Saif S."/>
            <person name="Shea T."/>
            <person name="Sisk P."/>
            <person name="Sykes S."/>
            <person name="Wortman J."/>
            <person name="Nusbaum C."/>
            <person name="Birren B."/>
        </authorList>
    </citation>
    <scope>NUCLEOTIDE SEQUENCE [LARGE SCALE GENOMIC DNA]</scope>
    <source>
        <strain evidence="2 3">CBS 119918</strain>
    </source>
</reference>
<dbReference type="VEuPathDB" id="FungiDB:A1O9_04087"/>
<evidence type="ECO:0000313" key="2">
    <source>
        <dbReference type="EMBL" id="KEF59243.1"/>
    </source>
</evidence>